<comment type="subcellular location">
    <subcellularLocation>
        <location evidence="1">Membrane</location>
        <topology evidence="1">Multi-pass membrane protein</topology>
    </subcellularLocation>
</comment>
<reference evidence="9" key="1">
    <citation type="journal article" date="2013" name="New Phytol.">
        <title>Comparative genomic and transcriptomic analyses reveal the hemibiotrophic stage shift of Colletotrichum fungi.</title>
        <authorList>
            <person name="Gan P."/>
            <person name="Ikeda K."/>
            <person name="Irieda H."/>
            <person name="Narusaka M."/>
            <person name="O'Connell R.J."/>
            <person name="Narusaka Y."/>
            <person name="Takano Y."/>
            <person name="Kubo Y."/>
            <person name="Shirasu K."/>
        </authorList>
    </citation>
    <scope>NUCLEOTIDE SEQUENCE [LARGE SCALE GENOMIC DNA]</scope>
    <source>
        <strain evidence="9">104-T / ATCC 96160 / CBS 514.97 / LARS 414 / MAFF 240422</strain>
    </source>
</reference>
<comment type="caution">
    <text evidence="8">The sequence shown here is derived from an EMBL/GenBank/DDBJ whole genome shotgun (WGS) entry which is preliminary data.</text>
</comment>
<feature type="transmembrane region" description="Helical" evidence="6">
    <location>
        <begin position="206"/>
        <end position="228"/>
    </location>
</feature>
<organism evidence="8 9">
    <name type="scientific">Colletotrichum orbiculare (strain 104-T / ATCC 96160 / CBS 514.97 / LARS 414 / MAFF 240422)</name>
    <name type="common">Cucumber anthracnose fungus</name>
    <name type="synonym">Colletotrichum lagenarium</name>
    <dbReference type="NCBI Taxonomy" id="1213857"/>
    <lineage>
        <taxon>Eukaryota</taxon>
        <taxon>Fungi</taxon>
        <taxon>Dikarya</taxon>
        <taxon>Ascomycota</taxon>
        <taxon>Pezizomycotina</taxon>
        <taxon>Sordariomycetes</taxon>
        <taxon>Hypocreomycetidae</taxon>
        <taxon>Glomerellales</taxon>
        <taxon>Glomerellaceae</taxon>
        <taxon>Colletotrichum</taxon>
        <taxon>Colletotrichum orbiculare species complex</taxon>
    </lineage>
</organism>
<evidence type="ECO:0000259" key="7">
    <source>
        <dbReference type="Pfam" id="PF20684"/>
    </source>
</evidence>
<feature type="transmembrane region" description="Helical" evidence="6">
    <location>
        <begin position="167"/>
        <end position="194"/>
    </location>
</feature>
<feature type="transmembrane region" description="Helical" evidence="6">
    <location>
        <begin position="126"/>
        <end position="147"/>
    </location>
</feature>
<evidence type="ECO:0000256" key="5">
    <source>
        <dbReference type="ARBA" id="ARBA00038359"/>
    </source>
</evidence>
<evidence type="ECO:0000313" key="8">
    <source>
        <dbReference type="EMBL" id="TDZ22280.1"/>
    </source>
</evidence>
<evidence type="ECO:0000256" key="4">
    <source>
        <dbReference type="ARBA" id="ARBA00023136"/>
    </source>
</evidence>
<keyword evidence="2 6" id="KW-0812">Transmembrane</keyword>
<evidence type="ECO:0000256" key="1">
    <source>
        <dbReference type="ARBA" id="ARBA00004141"/>
    </source>
</evidence>
<dbReference type="PANTHER" id="PTHR33048:SF47">
    <property type="entry name" value="INTEGRAL MEMBRANE PROTEIN-RELATED"/>
    <property type="match status" value="1"/>
</dbReference>
<dbReference type="InterPro" id="IPR049326">
    <property type="entry name" value="Rhodopsin_dom_fungi"/>
</dbReference>
<keyword evidence="3 6" id="KW-1133">Transmembrane helix</keyword>
<sequence>MAKEPISWLQNLGIAIEIFCPALALIVTSLRLYIRIDTKNLGWDDACICAALVLSIALGVGSIICIKELYIGIHHWDVPQPVDARKGTLWILIVSTIYNPILALTKQSVLIFLLRFSGAKSMVRNVIWTTAVFNIALMLATLLVLIFQCTPVEASWNKTIHGNCVDGFAFAITAGSLTVLTDIIIVGLPFYVFLGLQMGKRKKIGLMAIFALGIMVTVVSIVRLYFLAVNFTDTSPDKNFSLGFCVSQIECSLAIITASAPALWPLIRRWMPQLQFSKREDYYNRKYNTSRHGWIRTTDGPRTEGGLGSTYGMESLNGRWAQTEVRSEAGVFPQDSDEELMKGTGITRTTNVIITSEANSGSK</sequence>
<proteinExistence type="inferred from homology"/>
<evidence type="ECO:0000256" key="2">
    <source>
        <dbReference type="ARBA" id="ARBA00022692"/>
    </source>
</evidence>
<dbReference type="EMBL" id="AMCV02000011">
    <property type="protein sequence ID" value="TDZ22280.1"/>
    <property type="molecule type" value="Genomic_DNA"/>
</dbReference>
<keyword evidence="9" id="KW-1185">Reference proteome</keyword>
<feature type="domain" description="Rhodopsin" evidence="7">
    <location>
        <begin position="30"/>
        <end position="269"/>
    </location>
</feature>
<name>A0A484FW59_COLOR</name>
<accession>A0A484FW59</accession>
<reference evidence="9" key="2">
    <citation type="journal article" date="2019" name="Mol. Plant Microbe Interact.">
        <title>Genome sequence resources for four phytopathogenic fungi from the Colletotrichum orbiculare species complex.</title>
        <authorList>
            <person name="Gan P."/>
            <person name="Tsushima A."/>
            <person name="Narusaka M."/>
            <person name="Narusaka Y."/>
            <person name="Takano Y."/>
            <person name="Kubo Y."/>
            <person name="Shirasu K."/>
        </authorList>
    </citation>
    <scope>GENOME REANNOTATION</scope>
    <source>
        <strain evidence="9">104-T / ATCC 96160 / CBS 514.97 / LARS 414 / MAFF 240422</strain>
    </source>
</reference>
<dbReference type="OrthoDB" id="5283415at2759"/>
<evidence type="ECO:0000256" key="3">
    <source>
        <dbReference type="ARBA" id="ARBA00022989"/>
    </source>
</evidence>
<dbReference type="STRING" id="1213857.A0A484FW59"/>
<gene>
    <name evidence="8" type="ORF">Cob_v004880</name>
</gene>
<dbReference type="AlphaFoldDB" id="A0A484FW59"/>
<dbReference type="GO" id="GO:0016020">
    <property type="term" value="C:membrane"/>
    <property type="evidence" value="ECO:0007669"/>
    <property type="project" value="UniProtKB-SubCell"/>
</dbReference>
<feature type="transmembrane region" description="Helical" evidence="6">
    <location>
        <begin position="46"/>
        <end position="70"/>
    </location>
</feature>
<dbReference type="Pfam" id="PF20684">
    <property type="entry name" value="Fung_rhodopsin"/>
    <property type="match status" value="1"/>
</dbReference>
<dbReference type="PANTHER" id="PTHR33048">
    <property type="entry name" value="PTH11-LIKE INTEGRAL MEMBRANE PROTEIN (AFU_ORTHOLOGUE AFUA_5G11245)"/>
    <property type="match status" value="1"/>
</dbReference>
<dbReference type="Proteomes" id="UP000014480">
    <property type="component" value="Unassembled WGS sequence"/>
</dbReference>
<keyword evidence="4 6" id="KW-0472">Membrane</keyword>
<comment type="similarity">
    <text evidence="5">Belongs to the SAT4 family.</text>
</comment>
<protein>
    <submittedName>
        <fullName evidence="8">Satratoxin biosynthesis SC1 cluster protein 4</fullName>
    </submittedName>
</protein>
<feature type="transmembrane region" description="Helical" evidence="6">
    <location>
        <begin position="12"/>
        <end position="34"/>
    </location>
</feature>
<feature type="transmembrane region" description="Helical" evidence="6">
    <location>
        <begin position="240"/>
        <end position="267"/>
    </location>
</feature>
<evidence type="ECO:0000256" key="6">
    <source>
        <dbReference type="SAM" id="Phobius"/>
    </source>
</evidence>
<dbReference type="InterPro" id="IPR052337">
    <property type="entry name" value="SAT4-like"/>
</dbReference>
<evidence type="ECO:0000313" key="9">
    <source>
        <dbReference type="Proteomes" id="UP000014480"/>
    </source>
</evidence>
<feature type="transmembrane region" description="Helical" evidence="6">
    <location>
        <begin position="90"/>
        <end position="114"/>
    </location>
</feature>